<dbReference type="EC" id="2.4.1.-" evidence="11"/>
<evidence type="ECO:0000256" key="7">
    <source>
        <dbReference type="ARBA" id="ARBA00022824"/>
    </source>
</evidence>
<evidence type="ECO:0000313" key="13">
    <source>
        <dbReference type="Proteomes" id="UP001497600"/>
    </source>
</evidence>
<comment type="pathway">
    <text evidence="2">Glycolipid biosynthesis; glycosylphosphatidylinositol-anchor biosynthesis.</text>
</comment>
<protein>
    <recommendedName>
        <fullName evidence="11">Mannosyltransferase</fullName>
        <ecNumber evidence="11">2.4.1.-</ecNumber>
    </recommendedName>
</protein>
<dbReference type="InterPro" id="IPR005599">
    <property type="entry name" value="GPI_mannosylTrfase"/>
</dbReference>
<keyword evidence="4 11" id="KW-0328">Glycosyltransferase</keyword>
<evidence type="ECO:0000256" key="1">
    <source>
        <dbReference type="ARBA" id="ARBA00004477"/>
    </source>
</evidence>
<dbReference type="PANTHER" id="PTHR22760">
    <property type="entry name" value="GLYCOSYLTRANSFERASE"/>
    <property type="match status" value="1"/>
</dbReference>
<keyword evidence="3" id="KW-0337">GPI-anchor biosynthesis</keyword>
<comment type="similarity">
    <text evidence="10">Belongs to the glycosyltransferase 22 family. PIGZ subfamily.</text>
</comment>
<keyword evidence="7 11" id="KW-0256">Endoplasmic reticulum</keyword>
<keyword evidence="6 11" id="KW-0812">Transmembrane</keyword>
<keyword evidence="13" id="KW-1185">Reference proteome</keyword>
<feature type="transmembrane region" description="Helical" evidence="11">
    <location>
        <begin position="7"/>
        <end position="26"/>
    </location>
</feature>
<organism evidence="12 13">
    <name type="scientific">[Candida] anglica</name>
    <dbReference type="NCBI Taxonomy" id="148631"/>
    <lineage>
        <taxon>Eukaryota</taxon>
        <taxon>Fungi</taxon>
        <taxon>Dikarya</taxon>
        <taxon>Ascomycota</taxon>
        <taxon>Saccharomycotina</taxon>
        <taxon>Pichiomycetes</taxon>
        <taxon>Debaryomycetaceae</taxon>
        <taxon>Kurtzmaniella</taxon>
    </lineage>
</organism>
<feature type="transmembrane region" description="Helical" evidence="11">
    <location>
        <begin position="220"/>
        <end position="241"/>
    </location>
</feature>
<dbReference type="PANTHER" id="PTHR22760:SF3">
    <property type="entry name" value="GPI MANNOSYLTRANSFERASE 4"/>
    <property type="match status" value="1"/>
</dbReference>
<feature type="transmembrane region" description="Helical" evidence="11">
    <location>
        <begin position="90"/>
        <end position="112"/>
    </location>
</feature>
<accession>A0ABP0EEM3</accession>
<evidence type="ECO:0000256" key="11">
    <source>
        <dbReference type="RuleBase" id="RU363075"/>
    </source>
</evidence>
<evidence type="ECO:0000256" key="4">
    <source>
        <dbReference type="ARBA" id="ARBA00022676"/>
    </source>
</evidence>
<gene>
    <name evidence="12" type="primary">SMP3</name>
    <name evidence="12" type="ORF">CAAN4_D09714</name>
</gene>
<evidence type="ECO:0000313" key="12">
    <source>
        <dbReference type="EMBL" id="CAK7904500.1"/>
    </source>
</evidence>
<evidence type="ECO:0000256" key="3">
    <source>
        <dbReference type="ARBA" id="ARBA00022502"/>
    </source>
</evidence>
<evidence type="ECO:0000256" key="5">
    <source>
        <dbReference type="ARBA" id="ARBA00022679"/>
    </source>
</evidence>
<proteinExistence type="inferred from homology"/>
<name>A0ABP0EEM3_9ASCO</name>
<dbReference type="Proteomes" id="UP001497600">
    <property type="component" value="Chromosome D"/>
</dbReference>
<feature type="transmembrane region" description="Helical" evidence="11">
    <location>
        <begin position="362"/>
        <end position="384"/>
    </location>
</feature>
<evidence type="ECO:0000256" key="9">
    <source>
        <dbReference type="ARBA" id="ARBA00023136"/>
    </source>
</evidence>
<feature type="transmembrane region" description="Helical" evidence="11">
    <location>
        <begin position="279"/>
        <end position="299"/>
    </location>
</feature>
<dbReference type="Pfam" id="PF03901">
    <property type="entry name" value="Glyco_transf_22"/>
    <property type="match status" value="1"/>
</dbReference>
<feature type="transmembrane region" description="Helical" evidence="11">
    <location>
        <begin position="306"/>
        <end position="326"/>
    </location>
</feature>
<feature type="transmembrane region" description="Helical" evidence="11">
    <location>
        <begin position="191"/>
        <end position="208"/>
    </location>
</feature>
<keyword evidence="5" id="KW-0808">Transferase</keyword>
<sequence length="525" mass="59963">MSFNWRYTYFVSIGLRFILALSNSYIHPDEHFQNFEVITHRILGFSTSIPWEFTSDSPARSLGPLYLIYGPVLYAIKVFGLQFSPLQIMYLFRIIFLVVSWLVIDISIHKLLPTRPERIKGIFFVSTSYVVSVYQSHCFSNSVETLVLILCVLIIEELRYHTNFEVPTQANILLGLLGGLVSFGIFNRITFPAFLIIPSYFVVKFIWYSKSIIRSILSGLIGFILPTSLFILIDTIGFGHLDRVLSDPLQFTNYVITPWNSLVYNTNASNLAIHGIHPYYTHLLINLPQLVGPAGLIFLFYKRNKYYTTIPFLTAVSGVVFLSIVPHQELRFLIPIVPLLCCCFDLEKFSEIGTSPTQSPKLMTFLMTLWYGFNIILAFLMGTFHQGGVLPALDYFHETQKENTSMAQVWWRTYSPPSWLLGSTSLQIVTHTSHLTKDTLPTQGTVLVDTMGSDYQHVLDTVKELKSTGFEKVYLVTPISSYLIDVKNKHDYEAIWNYTTHLDLDHIDVSDTRSLTPGLGIYELL</sequence>
<dbReference type="EMBL" id="OZ004256">
    <property type="protein sequence ID" value="CAK7904500.1"/>
    <property type="molecule type" value="Genomic_DNA"/>
</dbReference>
<keyword evidence="9 11" id="KW-0472">Membrane</keyword>
<evidence type="ECO:0000256" key="6">
    <source>
        <dbReference type="ARBA" id="ARBA00022692"/>
    </source>
</evidence>
<feature type="transmembrane region" description="Helical" evidence="11">
    <location>
        <begin position="65"/>
        <end position="83"/>
    </location>
</feature>
<dbReference type="GO" id="GO:0016757">
    <property type="term" value="F:glycosyltransferase activity"/>
    <property type="evidence" value="ECO:0007669"/>
    <property type="project" value="UniProtKB-KW"/>
</dbReference>
<reference evidence="12 13" key="1">
    <citation type="submission" date="2024-01" db="EMBL/GenBank/DDBJ databases">
        <authorList>
            <consortium name="Genoscope - CEA"/>
            <person name="William W."/>
        </authorList>
    </citation>
    <scope>NUCLEOTIDE SEQUENCE [LARGE SCALE GENOMIC DNA]</scope>
    <source>
        <strain evidence="12 13">29B2s-10</strain>
    </source>
</reference>
<comment type="subcellular location">
    <subcellularLocation>
        <location evidence="1 11">Endoplasmic reticulum membrane</location>
        <topology evidence="1 11">Multi-pass membrane protein</topology>
    </subcellularLocation>
</comment>
<evidence type="ECO:0000256" key="8">
    <source>
        <dbReference type="ARBA" id="ARBA00022989"/>
    </source>
</evidence>
<evidence type="ECO:0000256" key="10">
    <source>
        <dbReference type="ARBA" id="ARBA00038466"/>
    </source>
</evidence>
<keyword evidence="8 11" id="KW-1133">Transmembrane helix</keyword>
<evidence type="ECO:0000256" key="2">
    <source>
        <dbReference type="ARBA" id="ARBA00004687"/>
    </source>
</evidence>